<dbReference type="Pfam" id="PF00072">
    <property type="entry name" value="Response_reg"/>
    <property type="match status" value="1"/>
</dbReference>
<name>C7RPS9_ACCRE</name>
<accession>C7RPS9</accession>
<evidence type="ECO:0000256" key="1">
    <source>
        <dbReference type="ARBA" id="ARBA00000085"/>
    </source>
</evidence>
<evidence type="ECO:0000256" key="4">
    <source>
        <dbReference type="ARBA" id="ARBA00022475"/>
    </source>
</evidence>
<evidence type="ECO:0000256" key="7">
    <source>
        <dbReference type="ARBA" id="ARBA00022692"/>
    </source>
</evidence>
<dbReference type="Pfam" id="PF08448">
    <property type="entry name" value="PAS_4"/>
    <property type="match status" value="1"/>
</dbReference>
<dbReference type="KEGG" id="app:CAP2UW1_0986"/>
<organism evidence="25">
    <name type="scientific">Accumulibacter regalis</name>
    <dbReference type="NCBI Taxonomy" id="522306"/>
    <lineage>
        <taxon>Bacteria</taxon>
        <taxon>Pseudomonadati</taxon>
        <taxon>Pseudomonadota</taxon>
        <taxon>Betaproteobacteria</taxon>
        <taxon>Candidatus Accumulibacter</taxon>
    </lineage>
</organism>
<evidence type="ECO:0000259" key="22">
    <source>
        <dbReference type="PROSITE" id="PS50112"/>
    </source>
</evidence>
<dbReference type="InterPro" id="IPR013655">
    <property type="entry name" value="PAS_fold_3"/>
</dbReference>
<dbReference type="InterPro" id="IPR036641">
    <property type="entry name" value="HPT_dom_sf"/>
</dbReference>
<dbReference type="InterPro" id="IPR001789">
    <property type="entry name" value="Sig_transdc_resp-reg_receiver"/>
</dbReference>
<dbReference type="SMART" id="SM00073">
    <property type="entry name" value="HPT"/>
    <property type="match status" value="1"/>
</dbReference>
<dbReference type="InterPro" id="IPR035965">
    <property type="entry name" value="PAS-like_dom_sf"/>
</dbReference>
<dbReference type="PRINTS" id="PR00344">
    <property type="entry name" value="BCTRLSENSOR"/>
</dbReference>
<evidence type="ECO:0000256" key="14">
    <source>
        <dbReference type="ARBA" id="ARBA00058004"/>
    </source>
</evidence>
<dbReference type="InterPro" id="IPR000700">
    <property type="entry name" value="PAS-assoc_C"/>
</dbReference>
<evidence type="ECO:0000259" key="24">
    <source>
        <dbReference type="PROSITE" id="PS50894"/>
    </source>
</evidence>
<dbReference type="GO" id="GO:0005886">
    <property type="term" value="C:plasma membrane"/>
    <property type="evidence" value="ECO:0007669"/>
    <property type="project" value="UniProtKB-SubCell"/>
</dbReference>
<dbReference type="Gene3D" id="3.30.450.20">
    <property type="entry name" value="PAS domain"/>
    <property type="match status" value="5"/>
</dbReference>
<dbReference type="InterPro" id="IPR005467">
    <property type="entry name" value="His_kinase_dom"/>
</dbReference>
<dbReference type="InterPro" id="IPR013767">
    <property type="entry name" value="PAS_fold"/>
</dbReference>
<dbReference type="CDD" id="cd00082">
    <property type="entry name" value="HisKA"/>
    <property type="match status" value="1"/>
</dbReference>
<dbReference type="SMART" id="SM00091">
    <property type="entry name" value="PAS"/>
    <property type="match status" value="4"/>
</dbReference>
<dbReference type="InterPro" id="IPR001610">
    <property type="entry name" value="PAC"/>
</dbReference>
<evidence type="ECO:0000256" key="10">
    <source>
        <dbReference type="ARBA" id="ARBA00022840"/>
    </source>
</evidence>
<evidence type="ECO:0000256" key="5">
    <source>
        <dbReference type="ARBA" id="ARBA00022553"/>
    </source>
</evidence>
<comment type="function">
    <text evidence="14">Member of the two-component regulatory system BvgS/BvgA. Phosphorylates BvgA via a four-step phosphorelay in response to environmental signals.</text>
</comment>
<dbReference type="SMART" id="SM00448">
    <property type="entry name" value="REC"/>
    <property type="match status" value="1"/>
</dbReference>
<dbReference type="Pfam" id="PF01627">
    <property type="entry name" value="Hpt"/>
    <property type="match status" value="1"/>
</dbReference>
<dbReference type="PANTHER" id="PTHR45339:SF1">
    <property type="entry name" value="HYBRID SIGNAL TRANSDUCTION HISTIDINE KINASE J"/>
    <property type="match status" value="1"/>
</dbReference>
<dbReference type="InterPro" id="IPR003661">
    <property type="entry name" value="HisK_dim/P_dom"/>
</dbReference>
<keyword evidence="4" id="KW-1003">Cell membrane</keyword>
<reference evidence="25" key="2">
    <citation type="submission" date="2009-09" db="EMBL/GenBank/DDBJ databases">
        <title>Complete sequence of chromosome of Candidatus Accumulibacter phosphatis clade IIA str. UW-1.</title>
        <authorList>
            <consortium name="US DOE Joint Genome Institute"/>
            <person name="Martin H.G."/>
            <person name="Ivanova N."/>
            <person name="Kunin V."/>
            <person name="Warnecke F."/>
            <person name="Barry K."/>
            <person name="He S."/>
            <person name="Salamov A."/>
            <person name="Szeto E."/>
            <person name="Dalin E."/>
            <person name="Pangilinan J.L."/>
            <person name="Lapidus A."/>
            <person name="Lowry S."/>
            <person name="Kyrpides N.C."/>
            <person name="McMahon K.D."/>
            <person name="Hugenholtz P."/>
        </authorList>
    </citation>
    <scope>NUCLEOTIDE SEQUENCE [LARGE SCALE GENOMIC DNA]</scope>
    <source>
        <strain evidence="25">UW-1</strain>
    </source>
</reference>
<protein>
    <recommendedName>
        <fullName evidence="16">Sensory/regulatory protein RpfC</fullName>
        <ecNumber evidence="3">2.7.13.3</ecNumber>
    </recommendedName>
    <alternativeName>
        <fullName evidence="17">Virulence sensor protein BvgS</fullName>
    </alternativeName>
</protein>
<feature type="modified residue" description="4-aspartylphosphate" evidence="19">
    <location>
        <position position="1089"/>
    </location>
</feature>
<dbReference type="PROSITE" id="PS50112">
    <property type="entry name" value="PAS"/>
    <property type="match status" value="4"/>
</dbReference>
<dbReference type="GO" id="GO:0005524">
    <property type="term" value="F:ATP binding"/>
    <property type="evidence" value="ECO:0007669"/>
    <property type="project" value="UniProtKB-KW"/>
</dbReference>
<feature type="domain" description="PAC" evidence="23">
    <location>
        <begin position="218"/>
        <end position="272"/>
    </location>
</feature>
<dbReference type="STRING" id="522306.CAP2UW1_0986"/>
<dbReference type="SUPFAM" id="SSF47384">
    <property type="entry name" value="Homodimeric domain of signal transducing histidine kinase"/>
    <property type="match status" value="1"/>
</dbReference>
<dbReference type="InterPro" id="IPR013656">
    <property type="entry name" value="PAS_4"/>
</dbReference>
<evidence type="ECO:0000259" key="20">
    <source>
        <dbReference type="PROSITE" id="PS50109"/>
    </source>
</evidence>
<dbReference type="FunFam" id="1.10.287.130:FF:000002">
    <property type="entry name" value="Two-component osmosensing histidine kinase"/>
    <property type="match status" value="1"/>
</dbReference>
<dbReference type="SUPFAM" id="SSF55785">
    <property type="entry name" value="PYP-like sensor domain (PAS domain)"/>
    <property type="match status" value="5"/>
</dbReference>
<gene>
    <name evidence="25" type="ordered locus">CAP2UW1_0986</name>
</gene>
<dbReference type="SMART" id="SM00387">
    <property type="entry name" value="HATPase_c"/>
    <property type="match status" value="1"/>
</dbReference>
<dbReference type="InterPro" id="IPR000014">
    <property type="entry name" value="PAS"/>
</dbReference>
<keyword evidence="5 19" id="KW-0597">Phosphoprotein</keyword>
<dbReference type="Pfam" id="PF00989">
    <property type="entry name" value="PAS"/>
    <property type="match status" value="1"/>
</dbReference>
<feature type="domain" description="PAS" evidence="22">
    <location>
        <begin position="400"/>
        <end position="470"/>
    </location>
</feature>
<dbReference type="HOGENOM" id="CLU_261891_0_0_4"/>
<dbReference type="PROSITE" id="PS50110">
    <property type="entry name" value="RESPONSE_REGULATORY"/>
    <property type="match status" value="1"/>
</dbReference>
<comment type="subunit">
    <text evidence="15">At low DSF concentrations, interacts with RpfF.</text>
</comment>
<dbReference type="InterPro" id="IPR036097">
    <property type="entry name" value="HisK_dim/P_sf"/>
</dbReference>
<feature type="domain" description="PAC" evidence="23">
    <location>
        <begin position="473"/>
        <end position="525"/>
    </location>
</feature>
<feature type="domain" description="PAS" evidence="22">
    <location>
        <begin position="162"/>
        <end position="205"/>
    </location>
</feature>
<dbReference type="CDD" id="cd00088">
    <property type="entry name" value="HPT"/>
    <property type="match status" value="1"/>
</dbReference>
<dbReference type="SMART" id="SM00388">
    <property type="entry name" value="HisKA"/>
    <property type="match status" value="1"/>
</dbReference>
<evidence type="ECO:0000256" key="17">
    <source>
        <dbReference type="ARBA" id="ARBA00070152"/>
    </source>
</evidence>
<evidence type="ECO:0000256" key="13">
    <source>
        <dbReference type="ARBA" id="ARBA00023136"/>
    </source>
</evidence>
<feature type="domain" description="PAS" evidence="22">
    <location>
        <begin position="273"/>
        <end position="321"/>
    </location>
</feature>
<evidence type="ECO:0000256" key="15">
    <source>
        <dbReference type="ARBA" id="ARBA00064003"/>
    </source>
</evidence>
<evidence type="ECO:0000256" key="8">
    <source>
        <dbReference type="ARBA" id="ARBA00022741"/>
    </source>
</evidence>
<proteinExistence type="predicted"/>
<keyword evidence="8" id="KW-0547">Nucleotide-binding</keyword>
<dbReference type="FunFam" id="3.30.565.10:FF:000010">
    <property type="entry name" value="Sensor histidine kinase RcsC"/>
    <property type="match status" value="1"/>
</dbReference>
<dbReference type="eggNOG" id="COG2202">
    <property type="taxonomic scope" value="Bacteria"/>
</dbReference>
<evidence type="ECO:0000259" key="21">
    <source>
        <dbReference type="PROSITE" id="PS50110"/>
    </source>
</evidence>
<keyword evidence="9 25" id="KW-0418">Kinase</keyword>
<keyword evidence="12" id="KW-0902">Two-component regulatory system</keyword>
<evidence type="ECO:0000256" key="18">
    <source>
        <dbReference type="PROSITE-ProRule" id="PRU00110"/>
    </source>
</evidence>
<dbReference type="PANTHER" id="PTHR45339">
    <property type="entry name" value="HYBRID SIGNAL TRANSDUCTION HISTIDINE KINASE J"/>
    <property type="match status" value="1"/>
</dbReference>
<dbReference type="CDD" id="cd00130">
    <property type="entry name" value="PAS"/>
    <property type="match status" value="4"/>
</dbReference>
<evidence type="ECO:0000256" key="12">
    <source>
        <dbReference type="ARBA" id="ARBA00023012"/>
    </source>
</evidence>
<dbReference type="eggNOG" id="COG2205">
    <property type="taxonomic scope" value="Bacteria"/>
</dbReference>
<dbReference type="Gene3D" id="3.40.50.2300">
    <property type="match status" value="1"/>
</dbReference>
<dbReference type="Pfam" id="PF08447">
    <property type="entry name" value="PAS_3"/>
    <property type="match status" value="2"/>
</dbReference>
<evidence type="ECO:0000256" key="3">
    <source>
        <dbReference type="ARBA" id="ARBA00012438"/>
    </source>
</evidence>
<feature type="modified residue" description="Phosphohistidine" evidence="18">
    <location>
        <position position="1234"/>
    </location>
</feature>
<keyword evidence="6 25" id="KW-0808">Transferase</keyword>
<evidence type="ECO:0000256" key="6">
    <source>
        <dbReference type="ARBA" id="ARBA00022679"/>
    </source>
</evidence>
<dbReference type="PROSITE" id="PS50113">
    <property type="entry name" value="PAC"/>
    <property type="match status" value="3"/>
</dbReference>
<dbReference type="PROSITE" id="PS50109">
    <property type="entry name" value="HIS_KIN"/>
    <property type="match status" value="1"/>
</dbReference>
<keyword evidence="10" id="KW-0067">ATP-binding</keyword>
<dbReference type="Pfam" id="PF02518">
    <property type="entry name" value="HATPase_c"/>
    <property type="match status" value="1"/>
</dbReference>
<dbReference type="OrthoDB" id="5519028at2"/>
<dbReference type="Pfam" id="PF13426">
    <property type="entry name" value="PAS_9"/>
    <property type="match status" value="1"/>
</dbReference>
<reference evidence="25" key="1">
    <citation type="submission" date="2009-08" db="EMBL/GenBank/DDBJ databases">
        <authorList>
            <consortium name="US DOE Joint Genome Institute"/>
            <person name="Lucas S."/>
            <person name="Copeland A."/>
            <person name="Lapidus A."/>
            <person name="Glavina del Rio T."/>
            <person name="Dalin E."/>
            <person name="Tice H."/>
            <person name="Bruce D."/>
            <person name="Barry K."/>
            <person name="Pitluck S."/>
            <person name="Lowry S."/>
            <person name="Larimer F."/>
            <person name="Land M."/>
            <person name="Hauser L."/>
            <person name="Kyrpides N."/>
            <person name="Ivanova N."/>
            <person name="McMahon K.D."/>
            <person name="Hugenholtz P."/>
        </authorList>
    </citation>
    <scope>NUCLEOTIDE SEQUENCE</scope>
    <source>
        <strain evidence="25">UW-1</strain>
    </source>
</reference>
<dbReference type="GO" id="GO:0000155">
    <property type="term" value="F:phosphorelay sensor kinase activity"/>
    <property type="evidence" value="ECO:0007669"/>
    <property type="project" value="InterPro"/>
</dbReference>
<dbReference type="Gene3D" id="1.10.287.130">
    <property type="match status" value="1"/>
</dbReference>
<dbReference type="SUPFAM" id="SSF47226">
    <property type="entry name" value="Histidine-containing phosphotransfer domain, HPT domain"/>
    <property type="match status" value="1"/>
</dbReference>
<dbReference type="InterPro" id="IPR008207">
    <property type="entry name" value="Sig_transdc_His_kin_Hpt_dom"/>
</dbReference>
<dbReference type="Gene3D" id="1.20.120.160">
    <property type="entry name" value="HPT domain"/>
    <property type="match status" value="1"/>
</dbReference>
<dbReference type="eggNOG" id="COG2198">
    <property type="taxonomic scope" value="Bacteria"/>
</dbReference>
<dbReference type="CDD" id="cd16922">
    <property type="entry name" value="HATPase_EvgS-ArcB-TorS-like"/>
    <property type="match status" value="1"/>
</dbReference>
<evidence type="ECO:0000259" key="23">
    <source>
        <dbReference type="PROSITE" id="PS50113"/>
    </source>
</evidence>
<dbReference type="SUPFAM" id="SSF52172">
    <property type="entry name" value="CheY-like"/>
    <property type="match status" value="1"/>
</dbReference>
<dbReference type="GO" id="GO:0006355">
    <property type="term" value="P:regulation of DNA-templated transcription"/>
    <property type="evidence" value="ECO:0007669"/>
    <property type="project" value="InterPro"/>
</dbReference>
<dbReference type="InterPro" id="IPR011006">
    <property type="entry name" value="CheY-like_superfamily"/>
</dbReference>
<feature type="domain" description="PAS" evidence="22">
    <location>
        <begin position="651"/>
        <end position="727"/>
    </location>
</feature>
<feature type="domain" description="PAC" evidence="23">
    <location>
        <begin position="347"/>
        <end position="399"/>
    </location>
</feature>
<dbReference type="eggNOG" id="COG0784">
    <property type="taxonomic scope" value="Bacteria"/>
</dbReference>
<feature type="domain" description="Response regulatory" evidence="21">
    <location>
        <begin position="1039"/>
        <end position="1156"/>
    </location>
</feature>
<dbReference type="InterPro" id="IPR036890">
    <property type="entry name" value="HATPase_C_sf"/>
</dbReference>
<dbReference type="InterPro" id="IPR003594">
    <property type="entry name" value="HATPase_dom"/>
</dbReference>
<dbReference type="SMART" id="SM00086">
    <property type="entry name" value="PAC"/>
    <property type="match status" value="4"/>
</dbReference>
<dbReference type="SUPFAM" id="SSF55874">
    <property type="entry name" value="ATPase domain of HSP90 chaperone/DNA topoisomerase II/histidine kinase"/>
    <property type="match status" value="1"/>
</dbReference>
<keyword evidence="11" id="KW-1133">Transmembrane helix</keyword>
<evidence type="ECO:0000313" key="25">
    <source>
        <dbReference type="EMBL" id="ACV34322.1"/>
    </source>
</evidence>
<comment type="catalytic activity">
    <reaction evidence="1">
        <text>ATP + protein L-histidine = ADP + protein N-phospho-L-histidine.</text>
        <dbReference type="EC" id="2.7.13.3"/>
    </reaction>
</comment>
<evidence type="ECO:0000256" key="19">
    <source>
        <dbReference type="PROSITE-ProRule" id="PRU00169"/>
    </source>
</evidence>
<dbReference type="NCBIfam" id="TIGR00229">
    <property type="entry name" value="sensory_box"/>
    <property type="match status" value="4"/>
</dbReference>
<comment type="subcellular location">
    <subcellularLocation>
        <location evidence="2">Cell membrane</location>
        <topology evidence="2">Multi-pass membrane protein</topology>
    </subcellularLocation>
</comment>
<evidence type="ECO:0000256" key="9">
    <source>
        <dbReference type="ARBA" id="ARBA00022777"/>
    </source>
</evidence>
<feature type="domain" description="HPt" evidence="24">
    <location>
        <begin position="1195"/>
        <end position="1295"/>
    </location>
</feature>
<evidence type="ECO:0000256" key="11">
    <source>
        <dbReference type="ARBA" id="ARBA00022989"/>
    </source>
</evidence>
<evidence type="ECO:0000256" key="16">
    <source>
        <dbReference type="ARBA" id="ARBA00068150"/>
    </source>
</evidence>
<dbReference type="EMBL" id="CP001715">
    <property type="protein sequence ID" value="ACV34322.1"/>
    <property type="molecule type" value="Genomic_DNA"/>
</dbReference>
<dbReference type="PROSITE" id="PS50894">
    <property type="entry name" value="HPT"/>
    <property type="match status" value="1"/>
</dbReference>
<sequence length="1295" mass="140711">MHKLLKRQMRRRLGVDGERAAAVLDELEALAAQGGMSPEAVRFVNGLAGFLGHVGLAYAQNDRDLELKTRSLDLCSDELLEANDRLRSELASRTRAIGSLRHTASGLLGGSEPSLPPGDDLESLSVLMADLVRQREASQRDLQGALLALANQKFALDQHAIVSITDVHGTITYANDRFCEISGYTRDELLGRNHRIVKSGMHPPDLFAQMWAVISAGQVWHGELCNRSREGRFYWVNASIVPFCDQGGQPLQYIAIRTDISERKRIEGELADSERRFRSVVESLKEVIFRTDANGCWTYLNPAWTEITGFAIQDSLGRPSLKSVPAADRRYAAVRFAALARQEIASIREEARYRTRDGRGRWLEIFARAEFDDGGRFTGIAGTLNDVTERRLALEQLHQQLHFVQELFEVLPLPIYLKDTAGRYLQFNKASEDFFGIRRSEWLGRTVADLLPAEQAALHAERDRQLLATAGQQVYEAQVEGRDGRRRDTIYHKATLTRPDGSIAGLLGAIVDITERKAQEAAVGAAESRLRHITNTVPAAVFQCEIGLRGVRYTFLSDRVSEITGHPREAVFADASVITGQIADDDRQRVMRGAWVAAMQRQAWQDEYRIHLPNEALRWIRCQIHPAPELAADGATIYTGIWQDVSLLKEADARLREVTENIPVAVYQYHLSGAGGRTFRFFSRGLAQICGLSAEEAMASPEALHDLVHADDRELVNMSIAQAAASQSPWSVDFRLIDRHSGRIVWVHGEAHGKAMPDGSSLWNGYLADVSSAKMASEQLRLAKEDAEAANRAKSAFLANMSHEIRTPLNGVIGMTDLLLGSTLSHRQRAHLQIVKQSSDALLTILNDILDFSKIEAGKLVAERVSFNLRQVVGEMLKALALRASDKGIELIGDIAADVPTHVLGDPGRLRQVLVNLVGNAIKFTSQGEVIVRLECSAGNADEVGLHFAIIDSGIGIPEEKLATIFDAFAQADGSITRRYGGTGLGLTISARLAELLGGHIRVDSTLGQGSTFHFTLRCGIDGQARPLPRKDRRLAGRRVLLLAENPHTRAVLARALAGAGAVVTAVESAVAALASVGTPPLADLVLLDACRSGVDGLALARRLRAAAGDAPMTQVLWSSWLGSIAAQACREAGVSACLPKPLTGDDLLAGLGGVFDGGPGATSTAVVVPEPLVASELPAAAGAFDYGAALADADRETVELIAAAFLEHCPRDLDKMQRGLASADLQGVVSVAHALHGTLAIFGALPAVRLAQRLEQYAIFSEPSELKPLLDGLRAEIDRLRIVLKPLADAAPAW</sequence>
<dbReference type="Pfam" id="PF00512">
    <property type="entry name" value="HisKA"/>
    <property type="match status" value="1"/>
</dbReference>
<dbReference type="InterPro" id="IPR004358">
    <property type="entry name" value="Sig_transdc_His_kin-like_C"/>
</dbReference>
<dbReference type="EC" id="2.7.13.3" evidence="3"/>
<evidence type="ECO:0000256" key="2">
    <source>
        <dbReference type="ARBA" id="ARBA00004651"/>
    </source>
</evidence>
<feature type="domain" description="Histidine kinase" evidence="20">
    <location>
        <begin position="800"/>
        <end position="1021"/>
    </location>
</feature>
<keyword evidence="7" id="KW-0812">Transmembrane</keyword>
<dbReference type="Gene3D" id="3.30.565.10">
    <property type="entry name" value="Histidine kinase-like ATPase, C-terminal domain"/>
    <property type="match status" value="1"/>
</dbReference>
<keyword evidence="13" id="KW-0472">Membrane</keyword>